<feature type="transmembrane region" description="Helical" evidence="1">
    <location>
        <begin position="129"/>
        <end position="148"/>
    </location>
</feature>
<dbReference type="OrthoDB" id="2988123at2"/>
<name>A0A0L0QM58_VIRPA</name>
<comment type="caution">
    <text evidence="2">The sequence shown here is derived from an EMBL/GenBank/DDBJ whole genome shotgun (WGS) entry which is preliminary data.</text>
</comment>
<dbReference type="EMBL" id="LGTO01000007">
    <property type="protein sequence ID" value="KNE19594.1"/>
    <property type="molecule type" value="Genomic_DNA"/>
</dbReference>
<proteinExistence type="predicted"/>
<feature type="transmembrane region" description="Helical" evidence="1">
    <location>
        <begin position="102"/>
        <end position="123"/>
    </location>
</feature>
<dbReference type="Proteomes" id="UP000036780">
    <property type="component" value="Unassembled WGS sequence"/>
</dbReference>
<dbReference type="RefSeq" id="WP_050352142.1">
    <property type="nucleotide sequence ID" value="NZ_BOSN01000002.1"/>
</dbReference>
<keyword evidence="1" id="KW-0472">Membrane</keyword>
<dbReference type="GeneID" id="66871374"/>
<gene>
    <name evidence="2" type="ORF">AFK71_14105</name>
</gene>
<protein>
    <submittedName>
        <fullName evidence="2">Uncharacterized protein</fullName>
    </submittedName>
</protein>
<sequence>MKMKSIYWISIFGLLIAAWGFIPLYSFASQVADVVKNESTQAFVNITPTIIFLLIATGFGILLYRHNSKKHQHIFLKLFMPEEFSEQDEREKIITANACRKVYLFMPFVFGFMLILMFLYPFIDDVIPFYPMLLLFVYPIAQITIYYLSIRKQS</sequence>
<accession>A0A0L0QM58</accession>
<keyword evidence="3" id="KW-1185">Reference proteome</keyword>
<dbReference type="PATRIC" id="fig|1473.5.peg.1448"/>
<dbReference type="AlphaFoldDB" id="A0A0L0QM58"/>
<keyword evidence="1" id="KW-1133">Transmembrane helix</keyword>
<evidence type="ECO:0000313" key="3">
    <source>
        <dbReference type="Proteomes" id="UP000036780"/>
    </source>
</evidence>
<reference evidence="3" key="1">
    <citation type="submission" date="2015-07" db="EMBL/GenBank/DDBJ databases">
        <title>Fjat-10053 dsm26.</title>
        <authorList>
            <person name="Liu B."/>
            <person name="Wang J."/>
            <person name="Zhu Y."/>
            <person name="Liu G."/>
            <person name="Chen Q."/>
            <person name="Chen Z."/>
            <person name="Lan J."/>
            <person name="Che J."/>
            <person name="Ge C."/>
            <person name="Shi H."/>
            <person name="Pan Z."/>
            <person name="Liu X."/>
        </authorList>
    </citation>
    <scope>NUCLEOTIDE SEQUENCE [LARGE SCALE GENOMIC DNA]</scope>
    <source>
        <strain evidence="3">DSM 26</strain>
    </source>
</reference>
<evidence type="ECO:0000256" key="1">
    <source>
        <dbReference type="SAM" id="Phobius"/>
    </source>
</evidence>
<feature type="transmembrane region" description="Helical" evidence="1">
    <location>
        <begin position="7"/>
        <end position="26"/>
    </location>
</feature>
<evidence type="ECO:0000313" key="2">
    <source>
        <dbReference type="EMBL" id="KNE19594.1"/>
    </source>
</evidence>
<feature type="transmembrane region" description="Helical" evidence="1">
    <location>
        <begin position="46"/>
        <end position="64"/>
    </location>
</feature>
<keyword evidence="1" id="KW-0812">Transmembrane</keyword>
<organism evidence="2 3">
    <name type="scientific">Virgibacillus pantothenticus</name>
    <dbReference type="NCBI Taxonomy" id="1473"/>
    <lineage>
        <taxon>Bacteria</taxon>
        <taxon>Bacillati</taxon>
        <taxon>Bacillota</taxon>
        <taxon>Bacilli</taxon>
        <taxon>Bacillales</taxon>
        <taxon>Bacillaceae</taxon>
        <taxon>Virgibacillus</taxon>
    </lineage>
</organism>